<dbReference type="EMBL" id="QRHN01000004">
    <property type="protein sequence ID" value="RHF79701.1"/>
    <property type="molecule type" value="Genomic_DNA"/>
</dbReference>
<dbReference type="PROSITE" id="PS00092">
    <property type="entry name" value="N6_MTASE"/>
    <property type="match status" value="1"/>
</dbReference>
<comment type="similarity">
    <text evidence="1 5">Belongs to the N(4)/N(6)-methyltransferase family.</text>
</comment>
<keyword evidence="3 7" id="KW-0808">Transferase</keyword>
<dbReference type="GO" id="GO:0009307">
    <property type="term" value="P:DNA restriction-modification system"/>
    <property type="evidence" value="ECO:0007669"/>
    <property type="project" value="UniProtKB-KW"/>
</dbReference>
<dbReference type="Proteomes" id="UP000285666">
    <property type="component" value="Unassembled WGS sequence"/>
</dbReference>
<dbReference type="GO" id="GO:0008170">
    <property type="term" value="F:N-methyltransferase activity"/>
    <property type="evidence" value="ECO:0007669"/>
    <property type="project" value="InterPro"/>
</dbReference>
<dbReference type="GO" id="GO:0003677">
    <property type="term" value="F:DNA binding"/>
    <property type="evidence" value="ECO:0007669"/>
    <property type="project" value="InterPro"/>
</dbReference>
<evidence type="ECO:0000313" key="9">
    <source>
        <dbReference type="Proteomes" id="UP000266376"/>
    </source>
</evidence>
<dbReference type="Proteomes" id="UP000266376">
    <property type="component" value="Unassembled WGS sequence"/>
</dbReference>
<evidence type="ECO:0000256" key="4">
    <source>
        <dbReference type="ARBA" id="ARBA00022747"/>
    </source>
</evidence>
<organism evidence="7 9">
    <name type="scientific">Dorea formicigenerans</name>
    <dbReference type="NCBI Taxonomy" id="39486"/>
    <lineage>
        <taxon>Bacteria</taxon>
        <taxon>Bacillati</taxon>
        <taxon>Bacillota</taxon>
        <taxon>Clostridia</taxon>
        <taxon>Lachnospirales</taxon>
        <taxon>Lachnospiraceae</taxon>
        <taxon>Dorea</taxon>
    </lineage>
</organism>
<evidence type="ECO:0000256" key="3">
    <source>
        <dbReference type="ARBA" id="ARBA00022679"/>
    </source>
</evidence>
<dbReference type="PANTHER" id="PTHR13370:SF3">
    <property type="entry name" value="TRNA (GUANINE(10)-N2)-METHYLTRANSFERASE HOMOLOG"/>
    <property type="match status" value="1"/>
</dbReference>
<evidence type="ECO:0000313" key="7">
    <source>
        <dbReference type="EMBL" id="RGW51361.1"/>
    </source>
</evidence>
<dbReference type="Gene3D" id="3.40.50.150">
    <property type="entry name" value="Vaccinia Virus protein VP39"/>
    <property type="match status" value="1"/>
</dbReference>
<dbReference type="Pfam" id="PF01555">
    <property type="entry name" value="N6_N4_Mtase"/>
    <property type="match status" value="2"/>
</dbReference>
<dbReference type="GO" id="GO:0005737">
    <property type="term" value="C:cytoplasm"/>
    <property type="evidence" value="ECO:0007669"/>
    <property type="project" value="TreeGrafter"/>
</dbReference>
<dbReference type="SUPFAM" id="SSF53335">
    <property type="entry name" value="S-adenosyl-L-methionine-dependent methyltransferases"/>
    <property type="match status" value="1"/>
</dbReference>
<keyword evidence="4" id="KW-0680">Restriction system</keyword>
<name>A0A395XIM1_9FIRM</name>
<dbReference type="GO" id="GO:0009007">
    <property type="term" value="F:site-specific DNA-methyltransferase (adenine-specific) activity"/>
    <property type="evidence" value="ECO:0007669"/>
    <property type="project" value="TreeGrafter"/>
</dbReference>
<evidence type="ECO:0000256" key="1">
    <source>
        <dbReference type="ARBA" id="ARBA00006594"/>
    </source>
</evidence>
<evidence type="ECO:0000313" key="8">
    <source>
        <dbReference type="EMBL" id="RHF79701.1"/>
    </source>
</evidence>
<dbReference type="GO" id="GO:0032259">
    <property type="term" value="P:methylation"/>
    <property type="evidence" value="ECO:0007669"/>
    <property type="project" value="UniProtKB-KW"/>
</dbReference>
<dbReference type="EC" id="2.1.1.-" evidence="5"/>
<dbReference type="InterPro" id="IPR001091">
    <property type="entry name" value="RM_Methyltransferase"/>
</dbReference>
<dbReference type="AlphaFoldDB" id="A0A395XIM1"/>
<dbReference type="InterPro" id="IPR002052">
    <property type="entry name" value="DNA_methylase_N6_adenine_CS"/>
</dbReference>
<reference evidence="9 10" key="1">
    <citation type="submission" date="2018-08" db="EMBL/GenBank/DDBJ databases">
        <title>A genome reference for cultivated species of the human gut microbiota.</title>
        <authorList>
            <person name="Zou Y."/>
            <person name="Xue W."/>
            <person name="Luo G."/>
        </authorList>
    </citation>
    <scope>NUCLEOTIDE SEQUENCE [LARGE SCALE GENOMIC DNA]</scope>
    <source>
        <strain evidence="7 9">AF12-11</strain>
        <strain evidence="8 10">AM23-7AC</strain>
    </source>
</reference>
<dbReference type="InterPro" id="IPR002941">
    <property type="entry name" value="DNA_methylase_N4/N6"/>
</dbReference>
<protein>
    <recommendedName>
        <fullName evidence="5">Methyltransferase</fullName>
        <ecNumber evidence="5">2.1.1.-</ecNumber>
    </recommendedName>
</protein>
<dbReference type="InterPro" id="IPR029063">
    <property type="entry name" value="SAM-dependent_MTases_sf"/>
</dbReference>
<accession>A0A395XIM1</accession>
<gene>
    <name evidence="8" type="ORF">DW658_04595</name>
    <name evidence="7" type="ORF">DWV67_11865</name>
</gene>
<evidence type="ECO:0000256" key="5">
    <source>
        <dbReference type="RuleBase" id="RU362026"/>
    </source>
</evidence>
<dbReference type="PANTHER" id="PTHR13370">
    <property type="entry name" value="RNA METHYLASE-RELATED"/>
    <property type="match status" value="1"/>
</dbReference>
<evidence type="ECO:0000256" key="2">
    <source>
        <dbReference type="ARBA" id="ARBA00022603"/>
    </source>
</evidence>
<dbReference type="PRINTS" id="PR00508">
    <property type="entry name" value="S21N4MTFRASE"/>
</dbReference>
<comment type="caution">
    <text evidence="7">The sequence shown here is derived from an EMBL/GenBank/DDBJ whole genome shotgun (WGS) entry which is preliminary data.</text>
</comment>
<feature type="domain" description="DNA methylase N-4/N-6" evidence="6">
    <location>
        <begin position="49"/>
        <end position="171"/>
    </location>
</feature>
<sequence>MMPMTNGLSLEELMKEGTYPEEYAEGENWRILHGDTLKLVKAFQPGIFDAVITDPPYASGGTKQNERNRTTNQKYSSMSAANALPDFDGDNKDQRSWTHWMAEWLYDVRKACKKGAPICLFIDWRQYPSITDALQWAGWIWRGTAVWDKGNSRPQKGRFRQQAEYIVWGSNGPMPINRPVSCLPGVFRYGNPQNRIHVTEKPLQLMKDVIQICEPGGLILDPFAGAGTTVLAAVMTGYRAVGIEVTDAYYKLGSDRVRIALEAEQKEDEK</sequence>
<keyword evidence="2 7" id="KW-0489">Methyltransferase</keyword>
<evidence type="ECO:0000313" key="10">
    <source>
        <dbReference type="Proteomes" id="UP000285666"/>
    </source>
</evidence>
<dbReference type="EMBL" id="QSAJ01000031">
    <property type="protein sequence ID" value="RGW51361.1"/>
    <property type="molecule type" value="Genomic_DNA"/>
</dbReference>
<feature type="domain" description="DNA methylase N-4/N-6" evidence="6">
    <location>
        <begin position="191"/>
        <end position="252"/>
    </location>
</feature>
<evidence type="ECO:0000259" key="6">
    <source>
        <dbReference type="Pfam" id="PF01555"/>
    </source>
</evidence>
<proteinExistence type="inferred from homology"/>